<evidence type="ECO:0008006" key="11">
    <source>
        <dbReference type="Google" id="ProtNLM"/>
    </source>
</evidence>
<comment type="caution">
    <text evidence="9">The sequence shown here is derived from an EMBL/GenBank/DDBJ whole genome shotgun (WGS) entry which is preliminary data.</text>
</comment>
<dbReference type="GO" id="GO:0016413">
    <property type="term" value="F:O-acetyltransferase activity"/>
    <property type="evidence" value="ECO:0007669"/>
    <property type="project" value="InterPro"/>
</dbReference>
<feature type="domain" description="Trichome birefringence-like C-terminal" evidence="7">
    <location>
        <begin position="61"/>
        <end position="338"/>
    </location>
</feature>
<organism evidence="9 10">
    <name type="scientific">Carnegiea gigantea</name>
    <dbReference type="NCBI Taxonomy" id="171969"/>
    <lineage>
        <taxon>Eukaryota</taxon>
        <taxon>Viridiplantae</taxon>
        <taxon>Streptophyta</taxon>
        <taxon>Embryophyta</taxon>
        <taxon>Tracheophyta</taxon>
        <taxon>Spermatophyta</taxon>
        <taxon>Magnoliopsida</taxon>
        <taxon>eudicotyledons</taxon>
        <taxon>Gunneridae</taxon>
        <taxon>Pentapetalae</taxon>
        <taxon>Caryophyllales</taxon>
        <taxon>Cactineae</taxon>
        <taxon>Cactaceae</taxon>
        <taxon>Cactoideae</taxon>
        <taxon>Echinocereeae</taxon>
        <taxon>Carnegiea</taxon>
    </lineage>
</organism>
<proteinExistence type="inferred from homology"/>
<dbReference type="InterPro" id="IPR029962">
    <property type="entry name" value="TBL"/>
</dbReference>
<evidence type="ECO:0000256" key="1">
    <source>
        <dbReference type="ARBA" id="ARBA00004167"/>
    </source>
</evidence>
<evidence type="ECO:0000256" key="5">
    <source>
        <dbReference type="ARBA" id="ARBA00022989"/>
    </source>
</evidence>
<keyword evidence="6" id="KW-0472">Membrane</keyword>
<name>A0A9Q1GL52_9CARY</name>
<feature type="domain" description="Trichome birefringence-like N-terminal" evidence="8">
    <location>
        <begin position="6"/>
        <end position="59"/>
    </location>
</feature>
<protein>
    <recommendedName>
        <fullName evidence="11">Trichome birefringence-like N-terminal domain-containing protein</fullName>
    </recommendedName>
</protein>
<dbReference type="PANTHER" id="PTHR32285">
    <property type="entry name" value="PROTEIN TRICHOME BIREFRINGENCE-LIKE 9-RELATED"/>
    <property type="match status" value="1"/>
</dbReference>
<dbReference type="GO" id="GO:0016020">
    <property type="term" value="C:membrane"/>
    <property type="evidence" value="ECO:0007669"/>
    <property type="project" value="UniProtKB-SubCell"/>
</dbReference>
<evidence type="ECO:0000256" key="4">
    <source>
        <dbReference type="ARBA" id="ARBA00022968"/>
    </source>
</evidence>
<evidence type="ECO:0000256" key="3">
    <source>
        <dbReference type="ARBA" id="ARBA00022692"/>
    </source>
</evidence>
<keyword evidence="10" id="KW-1185">Reference proteome</keyword>
<dbReference type="InterPro" id="IPR026057">
    <property type="entry name" value="TBL_C"/>
</dbReference>
<keyword evidence="3" id="KW-0812">Transmembrane</keyword>
<dbReference type="Pfam" id="PF13839">
    <property type="entry name" value="PC-Esterase"/>
    <property type="match status" value="1"/>
</dbReference>
<dbReference type="EMBL" id="JAKOGI010002209">
    <property type="protein sequence ID" value="KAJ8422590.1"/>
    <property type="molecule type" value="Genomic_DNA"/>
</dbReference>
<evidence type="ECO:0000313" key="10">
    <source>
        <dbReference type="Proteomes" id="UP001153076"/>
    </source>
</evidence>
<comment type="subcellular location">
    <subcellularLocation>
        <location evidence="1">Membrane</location>
        <topology evidence="1">Single-pass membrane protein</topology>
    </subcellularLocation>
</comment>
<gene>
    <name evidence="9" type="ORF">Cgig2_025060</name>
</gene>
<evidence type="ECO:0000259" key="7">
    <source>
        <dbReference type="Pfam" id="PF13839"/>
    </source>
</evidence>
<evidence type="ECO:0000256" key="6">
    <source>
        <dbReference type="ARBA" id="ARBA00023136"/>
    </source>
</evidence>
<evidence type="ECO:0000259" key="8">
    <source>
        <dbReference type="Pfam" id="PF14416"/>
    </source>
</evidence>
<keyword evidence="4" id="KW-0735">Signal-anchor</keyword>
<accession>A0A9Q1GL52</accession>
<dbReference type="Proteomes" id="UP001153076">
    <property type="component" value="Unassembled WGS sequence"/>
</dbReference>
<dbReference type="GO" id="GO:0005794">
    <property type="term" value="C:Golgi apparatus"/>
    <property type="evidence" value="ECO:0007669"/>
    <property type="project" value="TreeGrafter"/>
</dbReference>
<dbReference type="PANTHER" id="PTHR32285:SF235">
    <property type="entry name" value="PROTEIN TRICHOME BIREFRINGENCE-LIKE 16"/>
    <property type="match status" value="1"/>
</dbReference>
<dbReference type="AlphaFoldDB" id="A0A9Q1GL52"/>
<reference evidence="9" key="1">
    <citation type="submission" date="2022-04" db="EMBL/GenBank/DDBJ databases">
        <title>Carnegiea gigantea Genome sequencing and assembly v2.</title>
        <authorList>
            <person name="Copetti D."/>
            <person name="Sanderson M.J."/>
            <person name="Burquez A."/>
            <person name="Wojciechowski M.F."/>
        </authorList>
    </citation>
    <scope>NUCLEOTIDE SEQUENCE</scope>
    <source>
        <strain evidence="9">SGP5-SGP5p</strain>
        <tissue evidence="9">Aerial part</tissue>
    </source>
</reference>
<sequence length="342" mass="39496">MMIFLGCNYGMGKWVADERRPLYSGGHCRKWLSKTWACRSSQRVDFAYEKFRWQPKDCDLEEFQGSKFLQRMRNKTLAFIGDSLGQQQFQSLMCMTVGNEAIPHVIDVGKEYNLVKPHKKAHPNGWAYRFLTTNTTILFYWSPCLCDLVRFRRSKIAMHLDRPPAFLRKFLPRLNVLVLNTGHHWSPVKFHSNHWVIHVGGESTPSMDIGQARNFTIHSVVKWVDSRIQHHPSLIAFYRTISPRHFSNGEWYNGGACDNTVPFMTKKNEIQTYKSSDLVPATAVQGTRVKLLDVTALSELRDEGHVSKYGVRAKHGIQDCLHWCLPGIPDTWNEILFAQLQS</sequence>
<dbReference type="Pfam" id="PF14416">
    <property type="entry name" value="PMR5N"/>
    <property type="match status" value="1"/>
</dbReference>
<evidence type="ECO:0000256" key="2">
    <source>
        <dbReference type="ARBA" id="ARBA00007727"/>
    </source>
</evidence>
<keyword evidence="5" id="KW-1133">Transmembrane helix</keyword>
<dbReference type="OrthoDB" id="630188at2759"/>
<dbReference type="InterPro" id="IPR025846">
    <property type="entry name" value="TBL_N"/>
</dbReference>
<comment type="similarity">
    <text evidence="2">Belongs to the PC-esterase family. TBL subfamily.</text>
</comment>
<evidence type="ECO:0000313" key="9">
    <source>
        <dbReference type="EMBL" id="KAJ8422590.1"/>
    </source>
</evidence>